<evidence type="ECO:0000256" key="3">
    <source>
        <dbReference type="ARBA" id="ARBA00022692"/>
    </source>
</evidence>
<proteinExistence type="predicted"/>
<dbReference type="Pfam" id="PF07690">
    <property type="entry name" value="MFS_1"/>
    <property type="match status" value="1"/>
</dbReference>
<dbReference type="GO" id="GO:0012505">
    <property type="term" value="C:endomembrane system"/>
    <property type="evidence" value="ECO:0007669"/>
    <property type="project" value="UniProtKB-SubCell"/>
</dbReference>
<keyword evidence="2" id="KW-0813">Transport</keyword>
<keyword evidence="5" id="KW-0472">Membrane</keyword>
<keyword evidence="3" id="KW-0812">Transmembrane</keyword>
<evidence type="ECO:0000256" key="2">
    <source>
        <dbReference type="ARBA" id="ARBA00022448"/>
    </source>
</evidence>
<feature type="non-terminal residue" evidence="7">
    <location>
        <position position="1"/>
    </location>
</feature>
<evidence type="ECO:0000313" key="8">
    <source>
        <dbReference type="Proteomes" id="UP000758603"/>
    </source>
</evidence>
<protein>
    <recommendedName>
        <fullName evidence="6">Major facilitator superfamily (MFS) profile domain-containing protein</fullName>
    </recommendedName>
</protein>
<evidence type="ECO:0000256" key="5">
    <source>
        <dbReference type="ARBA" id="ARBA00023136"/>
    </source>
</evidence>
<gene>
    <name evidence="7" type="ORF">BKA67DRAFT_527302</name>
</gene>
<sequence length="110" mass="11982">SFLITSTSIHLNNGRHLDIYGRKATLAMALSIMGVDNFTSGFSSTPLELLPTRAIKGFGARAIRAFVQIVFADITRPKQRDSYLDMVGTVVAFGNELGPLIRGTLTRILV</sequence>
<feature type="domain" description="Major facilitator superfamily (MFS) profile" evidence="6">
    <location>
        <begin position="1"/>
        <end position="110"/>
    </location>
</feature>
<dbReference type="InterPro" id="IPR011701">
    <property type="entry name" value="MFS"/>
</dbReference>
<dbReference type="GO" id="GO:0022857">
    <property type="term" value="F:transmembrane transporter activity"/>
    <property type="evidence" value="ECO:0007669"/>
    <property type="project" value="InterPro"/>
</dbReference>
<evidence type="ECO:0000256" key="1">
    <source>
        <dbReference type="ARBA" id="ARBA00004127"/>
    </source>
</evidence>
<dbReference type="Gene3D" id="1.20.1720.10">
    <property type="entry name" value="Multidrug resistance protein D"/>
    <property type="match status" value="1"/>
</dbReference>
<dbReference type="EMBL" id="JAGPXC010000011">
    <property type="protein sequence ID" value="KAH6645329.1"/>
    <property type="molecule type" value="Genomic_DNA"/>
</dbReference>
<dbReference type="SUPFAM" id="SSF103473">
    <property type="entry name" value="MFS general substrate transporter"/>
    <property type="match status" value="1"/>
</dbReference>
<evidence type="ECO:0000313" key="7">
    <source>
        <dbReference type="EMBL" id="KAH6645329.1"/>
    </source>
</evidence>
<keyword evidence="4" id="KW-1133">Transmembrane helix</keyword>
<dbReference type="GO" id="GO:0005886">
    <property type="term" value="C:plasma membrane"/>
    <property type="evidence" value="ECO:0007669"/>
    <property type="project" value="TreeGrafter"/>
</dbReference>
<dbReference type="PRINTS" id="PR01036">
    <property type="entry name" value="TCRTETB"/>
</dbReference>
<dbReference type="PANTHER" id="PTHR23501:SF191">
    <property type="entry name" value="VACUOLAR BASIC AMINO ACID TRANSPORTER 4"/>
    <property type="match status" value="1"/>
</dbReference>
<dbReference type="OrthoDB" id="10021397at2759"/>
<dbReference type="RefSeq" id="XP_045951843.1">
    <property type="nucleotide sequence ID" value="XM_046098838.1"/>
</dbReference>
<organism evidence="7 8">
    <name type="scientific">Truncatella angustata</name>
    <dbReference type="NCBI Taxonomy" id="152316"/>
    <lineage>
        <taxon>Eukaryota</taxon>
        <taxon>Fungi</taxon>
        <taxon>Dikarya</taxon>
        <taxon>Ascomycota</taxon>
        <taxon>Pezizomycotina</taxon>
        <taxon>Sordariomycetes</taxon>
        <taxon>Xylariomycetidae</taxon>
        <taxon>Amphisphaeriales</taxon>
        <taxon>Sporocadaceae</taxon>
        <taxon>Truncatella</taxon>
    </lineage>
</organism>
<keyword evidence="8" id="KW-1185">Reference proteome</keyword>
<evidence type="ECO:0000256" key="4">
    <source>
        <dbReference type="ARBA" id="ARBA00022989"/>
    </source>
</evidence>
<accession>A0A9P8RGE2</accession>
<dbReference type="InterPro" id="IPR020846">
    <property type="entry name" value="MFS_dom"/>
</dbReference>
<dbReference type="PANTHER" id="PTHR23501">
    <property type="entry name" value="MAJOR FACILITATOR SUPERFAMILY"/>
    <property type="match status" value="1"/>
</dbReference>
<dbReference type="PROSITE" id="PS50850">
    <property type="entry name" value="MFS"/>
    <property type="match status" value="1"/>
</dbReference>
<dbReference type="InterPro" id="IPR036259">
    <property type="entry name" value="MFS_trans_sf"/>
</dbReference>
<name>A0A9P8RGE2_9PEZI</name>
<dbReference type="AlphaFoldDB" id="A0A9P8RGE2"/>
<dbReference type="GeneID" id="70127730"/>
<comment type="subcellular location">
    <subcellularLocation>
        <location evidence="1">Endomembrane system</location>
        <topology evidence="1">Multi-pass membrane protein</topology>
    </subcellularLocation>
</comment>
<dbReference type="Proteomes" id="UP000758603">
    <property type="component" value="Unassembled WGS sequence"/>
</dbReference>
<comment type="caution">
    <text evidence="7">The sequence shown here is derived from an EMBL/GenBank/DDBJ whole genome shotgun (WGS) entry which is preliminary data.</text>
</comment>
<evidence type="ECO:0000259" key="6">
    <source>
        <dbReference type="PROSITE" id="PS50850"/>
    </source>
</evidence>
<reference evidence="7" key="1">
    <citation type="journal article" date="2021" name="Nat. Commun.">
        <title>Genetic determinants of endophytism in the Arabidopsis root mycobiome.</title>
        <authorList>
            <person name="Mesny F."/>
            <person name="Miyauchi S."/>
            <person name="Thiergart T."/>
            <person name="Pickel B."/>
            <person name="Atanasova L."/>
            <person name="Karlsson M."/>
            <person name="Huettel B."/>
            <person name="Barry K.W."/>
            <person name="Haridas S."/>
            <person name="Chen C."/>
            <person name="Bauer D."/>
            <person name="Andreopoulos W."/>
            <person name="Pangilinan J."/>
            <person name="LaButti K."/>
            <person name="Riley R."/>
            <person name="Lipzen A."/>
            <person name="Clum A."/>
            <person name="Drula E."/>
            <person name="Henrissat B."/>
            <person name="Kohler A."/>
            <person name="Grigoriev I.V."/>
            <person name="Martin F.M."/>
            <person name="Hacquard S."/>
        </authorList>
    </citation>
    <scope>NUCLEOTIDE SEQUENCE</scope>
    <source>
        <strain evidence="7">MPI-SDFR-AT-0073</strain>
    </source>
</reference>